<evidence type="ECO:0000256" key="1">
    <source>
        <dbReference type="ARBA" id="ARBA00022452"/>
    </source>
</evidence>
<dbReference type="EMBL" id="FMYW01000014">
    <property type="protein sequence ID" value="SDC67956.1"/>
    <property type="molecule type" value="Genomic_DNA"/>
</dbReference>
<dbReference type="PANTHER" id="PTHR34597:SF1">
    <property type="entry name" value="HEME_HEMOPEXIN TRANSPORTER PROTEIN HUXB"/>
    <property type="match status" value="1"/>
</dbReference>
<evidence type="ECO:0000313" key="6">
    <source>
        <dbReference type="EMBL" id="SDC67956.1"/>
    </source>
</evidence>
<dbReference type="InterPro" id="IPR051544">
    <property type="entry name" value="TPS_OM_transporter"/>
</dbReference>
<keyword evidence="7" id="KW-1185">Reference proteome</keyword>
<name>A0A1G6NKZ2_9FIRM</name>
<evidence type="ECO:0000259" key="5">
    <source>
        <dbReference type="Pfam" id="PF08479"/>
    </source>
</evidence>
<proteinExistence type="predicted"/>
<dbReference type="GO" id="GO:0008320">
    <property type="term" value="F:protein transmembrane transporter activity"/>
    <property type="evidence" value="ECO:0007669"/>
    <property type="project" value="TreeGrafter"/>
</dbReference>
<dbReference type="Gene3D" id="2.40.160.50">
    <property type="entry name" value="membrane protein fhac: a member of the omp85/tpsb transporter family"/>
    <property type="match status" value="1"/>
</dbReference>
<dbReference type="Gene3D" id="3.10.20.310">
    <property type="entry name" value="membrane protein fhac"/>
    <property type="match status" value="1"/>
</dbReference>
<dbReference type="RefSeq" id="WP_176760523.1">
    <property type="nucleotide sequence ID" value="NZ_FMYW01000014.1"/>
</dbReference>
<sequence length="596" mass="67091">MQKSRWTTREGKRYFIISLSAAYMALPVMADVLPGDVTAVLPEISVACAAPSSSATQPSITPEQEAIVQRNDPGAQLNQAREYMERQRVIQQMEDDQKKKKAQVETGVKAPEEASASITFTLTKVEIDKSEVLSEAELQNITAPYIGKTISLSDLRTITGAINNLYTDKGYMICKAYLPPQRIHGGVVQIKLMEGRTGLVTLQGLKHTREKYVMARVPLKPGTVANTTALNKELQRFNGTNDVQLRILVHAGKESGTTDYEIVAYEPKQNQSVTLYLDNNGYETSGRFRQGLFYNIRSLTGLRDSLRMHYMHSRGTNMYGLGYSVPVSKLGTRLEFDYSGNTTKIIKGEAESLDIKGNSSSFGIAIRHPLRVDNKRRDEVGLQYLNQKSKTKWRSIDYWTEDKRNTFIPYISFTHYGDSSILYHKHSFPITSWKNTASGDWESSNSYFSYQLNMLYQKKYKHGQMFSARLDGQLANNKDRASADRFFLGGANSVRGYEESFIGGNKGVTVGLTYQVPLDKKQRFNVFTFFDYGWISDDIDMNGSSYSAYSTGLGISASYKNLYASVTLGIPLKREFEFTTKKVSRTRIDFVASATF</sequence>
<evidence type="ECO:0000256" key="2">
    <source>
        <dbReference type="ARBA" id="ARBA00022692"/>
    </source>
</evidence>
<accession>A0A1G6NKZ2</accession>
<dbReference type="GO" id="GO:0046819">
    <property type="term" value="P:protein secretion by the type V secretion system"/>
    <property type="evidence" value="ECO:0007669"/>
    <property type="project" value="TreeGrafter"/>
</dbReference>
<evidence type="ECO:0000256" key="3">
    <source>
        <dbReference type="ARBA" id="ARBA00023237"/>
    </source>
</evidence>
<organism evidence="6 7">
    <name type="scientific">Succiniclasticum ruminis</name>
    <dbReference type="NCBI Taxonomy" id="40841"/>
    <lineage>
        <taxon>Bacteria</taxon>
        <taxon>Bacillati</taxon>
        <taxon>Bacillota</taxon>
        <taxon>Negativicutes</taxon>
        <taxon>Acidaminococcales</taxon>
        <taxon>Acidaminococcaceae</taxon>
        <taxon>Succiniclasticum</taxon>
    </lineage>
</organism>
<reference evidence="7" key="1">
    <citation type="submission" date="2016-10" db="EMBL/GenBank/DDBJ databases">
        <authorList>
            <person name="Varghese N."/>
            <person name="Submissions S."/>
        </authorList>
    </citation>
    <scope>NUCLEOTIDE SEQUENCE [LARGE SCALE GENOMIC DNA]</scope>
    <source>
        <strain evidence="7">DSM 11005</strain>
    </source>
</reference>
<gene>
    <name evidence="6" type="ORF">SAMN04487864_11422</name>
</gene>
<dbReference type="Pfam" id="PF08479">
    <property type="entry name" value="POTRA_2"/>
    <property type="match status" value="1"/>
</dbReference>
<dbReference type="Proteomes" id="UP000198943">
    <property type="component" value="Unassembled WGS sequence"/>
</dbReference>
<keyword evidence="1" id="KW-1134">Transmembrane beta strand</keyword>
<dbReference type="Pfam" id="PF03865">
    <property type="entry name" value="ShlB"/>
    <property type="match status" value="1"/>
</dbReference>
<evidence type="ECO:0000259" key="4">
    <source>
        <dbReference type="Pfam" id="PF03865"/>
    </source>
</evidence>
<keyword evidence="3" id="KW-0998">Cell outer membrane</keyword>
<dbReference type="GO" id="GO:0098046">
    <property type="term" value="C:type V protein secretion system complex"/>
    <property type="evidence" value="ECO:0007669"/>
    <property type="project" value="TreeGrafter"/>
</dbReference>
<keyword evidence="2" id="KW-0812">Transmembrane</keyword>
<dbReference type="InterPro" id="IPR005565">
    <property type="entry name" value="Hemolysn_activator_HlyB_C"/>
</dbReference>
<dbReference type="InterPro" id="IPR013686">
    <property type="entry name" value="Polypept-transport_assoc_ShlB"/>
</dbReference>
<keyword evidence="1" id="KW-0472">Membrane</keyword>
<feature type="domain" description="Polypeptide-transport-associated ShlB-type" evidence="5">
    <location>
        <begin position="120"/>
        <end position="195"/>
    </location>
</feature>
<dbReference type="PANTHER" id="PTHR34597">
    <property type="entry name" value="SLR1661 PROTEIN"/>
    <property type="match status" value="1"/>
</dbReference>
<protein>
    <submittedName>
        <fullName evidence="6">Hemolysin activation/secretion protein</fullName>
    </submittedName>
</protein>
<evidence type="ECO:0000313" key="7">
    <source>
        <dbReference type="Proteomes" id="UP000198943"/>
    </source>
</evidence>
<feature type="domain" description="Haemolysin activator HlyB C-terminal" evidence="4">
    <location>
        <begin position="263"/>
        <end position="554"/>
    </location>
</feature>
<dbReference type="AlphaFoldDB" id="A0A1G6NKZ2"/>